<dbReference type="NCBIfam" id="TIGR02970">
    <property type="entry name" value="succ_dehyd_cytB"/>
    <property type="match status" value="1"/>
</dbReference>
<comment type="function">
    <text evidence="1">Membrane-anchoring subunit of succinate dehydrogenase (SDH).</text>
</comment>
<dbReference type="AlphaFoldDB" id="A0A2I6S7B0"/>
<evidence type="ECO:0000256" key="10">
    <source>
        <dbReference type="ARBA" id="ARBA00023136"/>
    </source>
</evidence>
<accession>A0A2I6S7B0</accession>
<evidence type="ECO:0000256" key="5">
    <source>
        <dbReference type="ARBA" id="ARBA00022617"/>
    </source>
</evidence>
<dbReference type="OrthoDB" id="9799441at2"/>
<dbReference type="InterPro" id="IPR014314">
    <property type="entry name" value="Succ_DH_cytb556"/>
</dbReference>
<keyword evidence="8 13" id="KW-1133">Transmembrane helix</keyword>
<evidence type="ECO:0000256" key="9">
    <source>
        <dbReference type="ARBA" id="ARBA00023004"/>
    </source>
</evidence>
<dbReference type="PIRSF" id="PIRSF000178">
    <property type="entry name" value="SDH_cyt_b560"/>
    <property type="match status" value="1"/>
</dbReference>
<dbReference type="CDD" id="cd03499">
    <property type="entry name" value="SQR_TypeC_SdhC"/>
    <property type="match status" value="1"/>
</dbReference>
<keyword evidence="7 12" id="KW-0479">Metal-binding</keyword>
<dbReference type="GO" id="GO:0006099">
    <property type="term" value="P:tricarboxylic acid cycle"/>
    <property type="evidence" value="ECO:0007669"/>
    <property type="project" value="InterPro"/>
</dbReference>
<name>A0A2I6S7B0_9RHOO</name>
<organism evidence="14 15">
    <name type="scientific">Pseudazoarcus pumilus</name>
    <dbReference type="NCBI Taxonomy" id="2067960"/>
    <lineage>
        <taxon>Bacteria</taxon>
        <taxon>Pseudomonadati</taxon>
        <taxon>Pseudomonadota</taxon>
        <taxon>Betaproteobacteria</taxon>
        <taxon>Rhodocyclales</taxon>
        <taxon>Zoogloeaceae</taxon>
        <taxon>Pseudazoarcus</taxon>
    </lineage>
</organism>
<comment type="cofactor">
    <cofactor evidence="12">
        <name>heme</name>
        <dbReference type="ChEBI" id="CHEBI:30413"/>
    </cofactor>
    <text evidence="12">The heme is bound between the two transmembrane subunits.</text>
</comment>
<keyword evidence="5 12" id="KW-0349">Heme</keyword>
<dbReference type="InterPro" id="IPR034804">
    <property type="entry name" value="SQR/QFR_C/D"/>
</dbReference>
<evidence type="ECO:0000256" key="11">
    <source>
        <dbReference type="ARBA" id="ARBA00025912"/>
    </source>
</evidence>
<dbReference type="GO" id="GO:0046872">
    <property type="term" value="F:metal ion binding"/>
    <property type="evidence" value="ECO:0007669"/>
    <property type="project" value="UniProtKB-KW"/>
</dbReference>
<keyword evidence="15" id="KW-1185">Reference proteome</keyword>
<dbReference type="KEGG" id="atw:C0099_09405"/>
<keyword evidence="9 12" id="KW-0408">Iron</keyword>
<dbReference type="GO" id="GO:0005886">
    <property type="term" value="C:plasma membrane"/>
    <property type="evidence" value="ECO:0007669"/>
    <property type="project" value="TreeGrafter"/>
</dbReference>
<evidence type="ECO:0000256" key="1">
    <source>
        <dbReference type="ARBA" id="ARBA00004050"/>
    </source>
</evidence>
<dbReference type="Gene3D" id="1.20.1300.10">
    <property type="entry name" value="Fumarate reductase/succinate dehydrogenase, transmembrane subunit"/>
    <property type="match status" value="1"/>
</dbReference>
<dbReference type="PANTHER" id="PTHR10978">
    <property type="entry name" value="SUCCINATE DEHYDROGENASE CYTOCHROME B560 SUBUNIT"/>
    <property type="match status" value="1"/>
</dbReference>
<dbReference type="Proteomes" id="UP000242205">
    <property type="component" value="Chromosome"/>
</dbReference>
<comment type="subcellular location">
    <subcellularLocation>
        <location evidence="2">Membrane</location>
    </subcellularLocation>
</comment>
<dbReference type="SUPFAM" id="SSF81343">
    <property type="entry name" value="Fumarate reductase respiratory complex transmembrane subunits"/>
    <property type="match status" value="1"/>
</dbReference>
<feature type="transmembrane region" description="Helical" evidence="13">
    <location>
        <begin position="108"/>
        <end position="127"/>
    </location>
</feature>
<dbReference type="GO" id="GO:0009055">
    <property type="term" value="F:electron transfer activity"/>
    <property type="evidence" value="ECO:0007669"/>
    <property type="project" value="InterPro"/>
</dbReference>
<evidence type="ECO:0000256" key="2">
    <source>
        <dbReference type="ARBA" id="ARBA00004370"/>
    </source>
</evidence>
<proteinExistence type="inferred from homology"/>
<evidence type="ECO:0000256" key="6">
    <source>
        <dbReference type="ARBA" id="ARBA00022692"/>
    </source>
</evidence>
<evidence type="ECO:0000313" key="14">
    <source>
        <dbReference type="EMBL" id="AUN95134.1"/>
    </source>
</evidence>
<feature type="binding site" description="axial binding residue" evidence="12">
    <location>
        <position position="84"/>
    </location>
    <ligand>
        <name>heme</name>
        <dbReference type="ChEBI" id="CHEBI:30413"/>
        <note>ligand shared with second transmembrane subunit</note>
    </ligand>
    <ligandPart>
        <name>Fe</name>
        <dbReference type="ChEBI" id="CHEBI:18248"/>
    </ligandPart>
</feature>
<protein>
    <recommendedName>
        <fullName evidence="4">Succinate dehydrogenase cytochrome b556 subunit</fullName>
    </recommendedName>
</protein>
<feature type="transmembrane region" description="Helical" evidence="13">
    <location>
        <begin position="68"/>
        <end position="96"/>
    </location>
</feature>
<dbReference type="EMBL" id="CP025682">
    <property type="protein sequence ID" value="AUN95134.1"/>
    <property type="molecule type" value="Genomic_DNA"/>
</dbReference>
<evidence type="ECO:0000256" key="12">
    <source>
        <dbReference type="PIRSR" id="PIRSR000178-1"/>
    </source>
</evidence>
<sequence>MSQATARKRPKHLALHQIRQPLPAIISILHRVSGAGLFLCLPLLLWLFDRSLGSATAFDAYREVVGNPLVKLVLFGLLWAYLHHFCAGIRFLLLDVHVGDDLQPGRRSAMAVLVVSLLLTIVIGVALW</sequence>
<reference evidence="14 15" key="1">
    <citation type="submission" date="2018-01" db="EMBL/GenBank/DDBJ databases">
        <authorList>
            <person name="Fu G.-Y."/>
        </authorList>
    </citation>
    <scope>NUCLEOTIDE SEQUENCE [LARGE SCALE GENOMIC DNA]</scope>
    <source>
        <strain evidence="14 15">SY39</strain>
    </source>
</reference>
<dbReference type="PANTHER" id="PTHR10978:SF5">
    <property type="entry name" value="SUCCINATE DEHYDROGENASE CYTOCHROME B560 SUBUNIT, MITOCHONDRIAL"/>
    <property type="match status" value="1"/>
</dbReference>
<comment type="subunit">
    <text evidence="11">Part of an enzyme complex containing four subunits: a flavoprotein, an iron-sulfur protein, plus two membrane-anchoring proteins, SdhC and SdhD. The complex can form homotrimers.</text>
</comment>
<dbReference type="InterPro" id="IPR000701">
    <property type="entry name" value="SuccDH_FuR_B_TM-su"/>
</dbReference>
<evidence type="ECO:0000256" key="7">
    <source>
        <dbReference type="ARBA" id="ARBA00022723"/>
    </source>
</evidence>
<evidence type="ECO:0000256" key="13">
    <source>
        <dbReference type="SAM" id="Phobius"/>
    </source>
</evidence>
<evidence type="ECO:0000313" key="15">
    <source>
        <dbReference type="Proteomes" id="UP000242205"/>
    </source>
</evidence>
<comment type="similarity">
    <text evidence="3">Belongs to the cytochrome b560 family.</text>
</comment>
<dbReference type="Pfam" id="PF01127">
    <property type="entry name" value="Sdh_cyt"/>
    <property type="match status" value="1"/>
</dbReference>
<evidence type="ECO:0000256" key="8">
    <source>
        <dbReference type="ARBA" id="ARBA00022989"/>
    </source>
</evidence>
<dbReference type="RefSeq" id="WP_102247200.1">
    <property type="nucleotide sequence ID" value="NZ_CP025682.1"/>
</dbReference>
<keyword evidence="6 13" id="KW-0812">Transmembrane</keyword>
<keyword evidence="10 13" id="KW-0472">Membrane</keyword>
<evidence type="ECO:0000256" key="4">
    <source>
        <dbReference type="ARBA" id="ARBA00020076"/>
    </source>
</evidence>
<evidence type="ECO:0000256" key="3">
    <source>
        <dbReference type="ARBA" id="ARBA00007244"/>
    </source>
</evidence>
<gene>
    <name evidence="14" type="primary">sdhC</name>
    <name evidence="14" type="ORF">C0099_09405</name>
</gene>